<dbReference type="Pfam" id="PF23578">
    <property type="entry name" value="DGKI"/>
    <property type="match status" value="1"/>
</dbReference>
<dbReference type="InterPro" id="IPR056383">
    <property type="entry name" value="DGKI-like_dom"/>
</dbReference>
<feature type="domain" description="Diacylglycerol kinase iota-like" evidence="2">
    <location>
        <begin position="4"/>
        <end position="81"/>
    </location>
</feature>
<evidence type="ECO:0000313" key="3">
    <source>
        <dbReference type="EMBL" id="AAX27494.2"/>
    </source>
</evidence>
<feature type="region of interest" description="Disordered" evidence="1">
    <location>
        <begin position="161"/>
        <end position="231"/>
    </location>
</feature>
<evidence type="ECO:0000256" key="1">
    <source>
        <dbReference type="SAM" id="MobiDB-lite"/>
    </source>
</evidence>
<feature type="compositionally biased region" description="Polar residues" evidence="1">
    <location>
        <begin position="197"/>
        <end position="206"/>
    </location>
</feature>
<organism evidence="3">
    <name type="scientific">Schistosoma japonicum</name>
    <name type="common">Blood fluke</name>
    <dbReference type="NCBI Taxonomy" id="6182"/>
    <lineage>
        <taxon>Eukaryota</taxon>
        <taxon>Metazoa</taxon>
        <taxon>Spiralia</taxon>
        <taxon>Lophotrochozoa</taxon>
        <taxon>Platyhelminthes</taxon>
        <taxon>Trematoda</taxon>
        <taxon>Digenea</taxon>
        <taxon>Strigeidida</taxon>
        <taxon>Schistosomatoidea</taxon>
        <taxon>Schistosomatidae</taxon>
        <taxon>Schistosoma</taxon>
    </lineage>
</organism>
<dbReference type="AlphaFoldDB" id="Q5BYN1"/>
<accession>Q5BYN1</accession>
<feature type="compositionally biased region" description="Low complexity" evidence="1">
    <location>
        <begin position="213"/>
        <end position="224"/>
    </location>
</feature>
<proteinExistence type="evidence at transcript level"/>
<dbReference type="EMBL" id="AY811605">
    <property type="protein sequence ID" value="AAX27494.2"/>
    <property type="molecule type" value="mRNA"/>
</dbReference>
<name>Q5BYN1_SCHJA</name>
<feature type="non-terminal residue" evidence="3">
    <location>
        <position position="1"/>
    </location>
</feature>
<reference evidence="3" key="1">
    <citation type="journal article" date="2006" name="PLoS Pathog.">
        <title>New perspectives on host-parasite interplay by comparative transcriptomic and proteomic analyses of Schistosoma japonicum.</title>
        <authorList>
            <person name="Liu F."/>
            <person name="Lu J."/>
            <person name="Hu W."/>
            <person name="Wang S.Y."/>
            <person name="Cui S.J."/>
            <person name="Chi M."/>
            <person name="Yan Q."/>
            <person name="Wang X.R."/>
            <person name="Song H.D."/>
            <person name="Xu X.N."/>
            <person name="Wang J.J."/>
            <person name="Zhang X.L."/>
            <person name="Zhang X."/>
            <person name="Wang Z.Q."/>
            <person name="Xue C.L."/>
            <person name="Brindley P.J."/>
            <person name="McManus D.P."/>
            <person name="Yang P.Y."/>
            <person name="Feng Z."/>
            <person name="Chen Z."/>
            <person name="Han Z.G."/>
        </authorList>
    </citation>
    <scope>NUCLEOTIDE SEQUENCE</scope>
</reference>
<feature type="compositionally biased region" description="Acidic residues" evidence="1">
    <location>
        <begin position="175"/>
        <end position="189"/>
    </location>
</feature>
<evidence type="ECO:0000259" key="2">
    <source>
        <dbReference type="Pfam" id="PF23578"/>
    </source>
</evidence>
<sequence>YQLYRKIITQMNKNNNTKINSYGDSYESVETIPIVQLHLSNSWVFIDSTTAASRLFRIDTEQEYAHFLTDVCNMEDLFIIDSSLESYSMYNGSNVTRTTFVDDSVPRLSSPSSIDDNPLNKSMLETNPTVESKCISKEVEQMNETNRLNNRLIQTDINTILSSNDQNENVHEDNNDSDDNDNDDDDDEESIHKTKSRNTLTSTKNTSFEEDLSSSNNNLISSMSDQADDFNIEISDEEQEVIIDESMSNATTEDEEPCLL</sequence>
<feature type="non-terminal residue" evidence="3">
    <location>
        <position position="260"/>
    </location>
</feature>
<protein>
    <submittedName>
        <fullName evidence="3">SJCHGC03614 protein</fullName>
    </submittedName>
</protein>
<feature type="region of interest" description="Disordered" evidence="1">
    <location>
        <begin position="103"/>
        <end position="124"/>
    </location>
</feature>